<feature type="transmembrane region" description="Helical" evidence="1">
    <location>
        <begin position="121"/>
        <end position="141"/>
    </location>
</feature>
<protein>
    <submittedName>
        <fullName evidence="2">Membrane protein TerC, possibly involved in tellurium resistance</fullName>
    </submittedName>
</protein>
<dbReference type="KEGG" id="dti:Desti_5208"/>
<keyword evidence="1" id="KW-0472">Membrane</keyword>
<feature type="transmembrane region" description="Helical" evidence="1">
    <location>
        <begin position="57"/>
        <end position="78"/>
    </location>
</feature>
<dbReference type="Pfam" id="PF03741">
    <property type="entry name" value="TerC"/>
    <property type="match status" value="1"/>
</dbReference>
<dbReference type="PANTHER" id="PTHR30060:SF0">
    <property type="entry name" value="COILED-COIL PROTEIN (DUF2040)-RELATED"/>
    <property type="match status" value="1"/>
</dbReference>
<dbReference type="EMBL" id="CP003360">
    <property type="protein sequence ID" value="AFM27806.1"/>
    <property type="molecule type" value="Genomic_DNA"/>
</dbReference>
<feature type="transmembrane region" description="Helical" evidence="1">
    <location>
        <begin position="12"/>
        <end position="36"/>
    </location>
</feature>
<dbReference type="AlphaFoldDB" id="I4CE15"/>
<proteinExistence type="predicted"/>
<accession>I4CE15</accession>
<sequence>MLDLLTSADAWLAFCTLTALELILGIDNIIFISILVDRLPEKRREVGRRLGLFLAMFMRIGLLTTLSWLIGLTAPLFILMGQEISGRDLILISGGLFLLWKSTKEIHHLLEGEKEGTPSQLTAAFSGVIIQIMLIDLVFSFDSIITAVGMVDNLAVMIAAVVASVALMMAFATQIGRFVSTHHTIKMLALSFLVVVGIVLICDGFDHHVPKGYIYFAMAFSVGVEMLNMRLRKRQVADVPNHSAAGTEAAT</sequence>
<reference evidence="3" key="1">
    <citation type="submission" date="2012-06" db="EMBL/GenBank/DDBJ databases">
        <title>Complete sequence of chromosome of Desulfomonile tiedjei DSM 6799.</title>
        <authorList>
            <person name="Lucas S."/>
            <person name="Copeland A."/>
            <person name="Lapidus A."/>
            <person name="Glavina del Rio T."/>
            <person name="Dalin E."/>
            <person name="Tice H."/>
            <person name="Bruce D."/>
            <person name="Goodwin L."/>
            <person name="Pitluck S."/>
            <person name="Peters L."/>
            <person name="Ovchinnikova G."/>
            <person name="Zeytun A."/>
            <person name="Lu M."/>
            <person name="Kyrpides N."/>
            <person name="Mavromatis K."/>
            <person name="Ivanova N."/>
            <person name="Brettin T."/>
            <person name="Detter J.C."/>
            <person name="Han C."/>
            <person name="Larimer F."/>
            <person name="Land M."/>
            <person name="Hauser L."/>
            <person name="Markowitz V."/>
            <person name="Cheng J.-F."/>
            <person name="Hugenholtz P."/>
            <person name="Woyke T."/>
            <person name="Wu D."/>
            <person name="Spring S."/>
            <person name="Schroeder M."/>
            <person name="Brambilla E."/>
            <person name="Klenk H.-P."/>
            <person name="Eisen J.A."/>
        </authorList>
    </citation>
    <scope>NUCLEOTIDE SEQUENCE [LARGE SCALE GENOMIC DNA]</scope>
    <source>
        <strain evidence="3">ATCC 49306 / DSM 6799 / DCB-1</strain>
    </source>
</reference>
<evidence type="ECO:0000313" key="2">
    <source>
        <dbReference type="EMBL" id="AFM27806.1"/>
    </source>
</evidence>
<dbReference type="Proteomes" id="UP000006055">
    <property type="component" value="Chromosome"/>
</dbReference>
<feature type="transmembrane region" description="Helical" evidence="1">
    <location>
        <begin position="153"/>
        <end position="172"/>
    </location>
</feature>
<dbReference type="HOGENOM" id="CLU_064910_0_0_7"/>
<dbReference type="RefSeq" id="WP_014812907.1">
    <property type="nucleotide sequence ID" value="NC_018025.1"/>
</dbReference>
<dbReference type="GO" id="GO:0005886">
    <property type="term" value="C:plasma membrane"/>
    <property type="evidence" value="ECO:0007669"/>
    <property type="project" value="TreeGrafter"/>
</dbReference>
<feature type="transmembrane region" description="Helical" evidence="1">
    <location>
        <begin position="213"/>
        <end position="231"/>
    </location>
</feature>
<dbReference type="OrthoDB" id="9805314at2"/>
<feature type="transmembrane region" description="Helical" evidence="1">
    <location>
        <begin position="184"/>
        <end position="201"/>
    </location>
</feature>
<dbReference type="eggNOG" id="COG0861">
    <property type="taxonomic scope" value="Bacteria"/>
</dbReference>
<feature type="transmembrane region" description="Helical" evidence="1">
    <location>
        <begin position="84"/>
        <end position="100"/>
    </location>
</feature>
<dbReference type="STRING" id="706587.Desti_5208"/>
<dbReference type="PATRIC" id="fig|706587.4.peg.5888"/>
<dbReference type="PANTHER" id="PTHR30060">
    <property type="entry name" value="INNER MEMBRANE PROTEIN"/>
    <property type="match status" value="1"/>
</dbReference>
<keyword evidence="3" id="KW-1185">Reference proteome</keyword>
<evidence type="ECO:0000313" key="3">
    <source>
        <dbReference type="Proteomes" id="UP000006055"/>
    </source>
</evidence>
<evidence type="ECO:0000256" key="1">
    <source>
        <dbReference type="SAM" id="Phobius"/>
    </source>
</evidence>
<keyword evidence="1" id="KW-0812">Transmembrane</keyword>
<organism evidence="2 3">
    <name type="scientific">Desulfomonile tiedjei (strain ATCC 49306 / DSM 6799 / DCB-1)</name>
    <dbReference type="NCBI Taxonomy" id="706587"/>
    <lineage>
        <taxon>Bacteria</taxon>
        <taxon>Pseudomonadati</taxon>
        <taxon>Thermodesulfobacteriota</taxon>
        <taxon>Desulfomonilia</taxon>
        <taxon>Desulfomonilales</taxon>
        <taxon>Desulfomonilaceae</taxon>
        <taxon>Desulfomonile</taxon>
    </lineage>
</organism>
<keyword evidence="1" id="KW-1133">Transmembrane helix</keyword>
<name>I4CE15_DESTA</name>
<gene>
    <name evidence="2" type="ordered locus">Desti_5208</name>
</gene>
<dbReference type="InterPro" id="IPR005496">
    <property type="entry name" value="Integral_membrane_TerC"/>
</dbReference>